<protein>
    <recommendedName>
        <fullName evidence="5">alpha-1,2-Mannosidase</fullName>
        <ecNumber evidence="5">3.2.1.-</ecNumber>
    </recommendedName>
</protein>
<dbReference type="Gene3D" id="3.50.30.30">
    <property type="match status" value="1"/>
</dbReference>
<dbReference type="InterPro" id="IPR044674">
    <property type="entry name" value="EDEM1/2/3"/>
</dbReference>
<keyword evidence="5" id="KW-0378">Hydrolase</keyword>
<dbReference type="InterPro" id="IPR046450">
    <property type="entry name" value="PA_dom_sf"/>
</dbReference>
<feature type="compositionally biased region" description="Low complexity" evidence="6">
    <location>
        <begin position="19"/>
        <end position="28"/>
    </location>
</feature>
<feature type="compositionally biased region" description="Low complexity" evidence="6">
    <location>
        <begin position="824"/>
        <end position="837"/>
    </location>
</feature>
<gene>
    <name evidence="8" type="primary">MNL1</name>
    <name evidence="8" type="ORF">BGZ96_000283</name>
</gene>
<feature type="region of interest" description="Disordered" evidence="6">
    <location>
        <begin position="57"/>
        <end position="131"/>
    </location>
</feature>
<dbReference type="InterPro" id="IPR036026">
    <property type="entry name" value="Seven-hairpin_glycosidases"/>
</dbReference>
<dbReference type="EMBL" id="JAAAIM010000103">
    <property type="protein sequence ID" value="KAG0294872.1"/>
    <property type="molecule type" value="Genomic_DNA"/>
</dbReference>
<evidence type="ECO:0000259" key="7">
    <source>
        <dbReference type="Pfam" id="PF02225"/>
    </source>
</evidence>
<dbReference type="Pfam" id="PF02225">
    <property type="entry name" value="PA"/>
    <property type="match status" value="1"/>
</dbReference>
<dbReference type="PANTHER" id="PTHR45679:SF5">
    <property type="entry name" value="ER DEGRADATION-ENHANCING ALPHA-MANNOSIDASE-LIKE PROTEIN 1"/>
    <property type="match status" value="1"/>
</dbReference>
<name>A0ABQ7KAZ2_9FUNG</name>
<evidence type="ECO:0000313" key="8">
    <source>
        <dbReference type="EMBL" id="KAG0294872.1"/>
    </source>
</evidence>
<feature type="region of interest" description="Disordered" evidence="6">
    <location>
        <begin position="1"/>
        <end position="28"/>
    </location>
</feature>
<accession>A0ABQ7KAZ2</accession>
<feature type="region of interest" description="Disordered" evidence="6">
    <location>
        <begin position="1136"/>
        <end position="1165"/>
    </location>
</feature>
<feature type="compositionally biased region" description="Low complexity" evidence="6">
    <location>
        <begin position="1138"/>
        <end position="1153"/>
    </location>
</feature>
<feature type="compositionally biased region" description="Low complexity" evidence="6">
    <location>
        <begin position="161"/>
        <end position="175"/>
    </location>
</feature>
<dbReference type="Proteomes" id="UP001194696">
    <property type="component" value="Unassembled WGS sequence"/>
</dbReference>
<dbReference type="InterPro" id="IPR003137">
    <property type="entry name" value="PA_domain"/>
</dbReference>
<feature type="compositionally biased region" description="Gly residues" evidence="6">
    <location>
        <begin position="187"/>
        <end position="198"/>
    </location>
</feature>
<feature type="compositionally biased region" description="Basic residues" evidence="6">
    <location>
        <begin position="731"/>
        <end position="741"/>
    </location>
</feature>
<evidence type="ECO:0000256" key="1">
    <source>
        <dbReference type="ARBA" id="ARBA00004240"/>
    </source>
</evidence>
<evidence type="ECO:0000256" key="6">
    <source>
        <dbReference type="SAM" id="MobiDB-lite"/>
    </source>
</evidence>
<comment type="caution">
    <text evidence="8">The sequence shown here is derived from an EMBL/GenBank/DDBJ whole genome shotgun (WGS) entry which is preliminary data.</text>
</comment>
<feature type="domain" description="PA" evidence="7">
    <location>
        <begin position="1013"/>
        <end position="1125"/>
    </location>
</feature>
<dbReference type="InterPro" id="IPR012341">
    <property type="entry name" value="6hp_glycosidase-like_sf"/>
</dbReference>
<evidence type="ECO:0000256" key="4">
    <source>
        <dbReference type="ARBA" id="ARBA00023180"/>
    </source>
</evidence>
<proteinExistence type="inferred from homology"/>
<keyword evidence="5" id="KW-0326">Glycosidase</keyword>
<evidence type="ECO:0000256" key="3">
    <source>
        <dbReference type="ARBA" id="ARBA00022824"/>
    </source>
</evidence>
<dbReference type="SUPFAM" id="SSF48225">
    <property type="entry name" value="Seven-hairpin glycosidases"/>
    <property type="match status" value="1"/>
</dbReference>
<dbReference type="Pfam" id="PF01532">
    <property type="entry name" value="Glyco_hydro_47"/>
    <property type="match status" value="1"/>
</dbReference>
<feature type="compositionally biased region" description="Polar residues" evidence="6">
    <location>
        <begin position="57"/>
        <end position="70"/>
    </location>
</feature>
<dbReference type="Gene3D" id="1.50.10.10">
    <property type="match status" value="1"/>
</dbReference>
<dbReference type="EC" id="3.2.1.-" evidence="5"/>
<dbReference type="PANTHER" id="PTHR45679">
    <property type="entry name" value="ER DEGRADATION-ENHANCING ALPHA-MANNOSIDASE-LIKE PROTEIN 2"/>
    <property type="match status" value="1"/>
</dbReference>
<comment type="subcellular location">
    <subcellularLocation>
        <location evidence="1">Endoplasmic reticulum</location>
    </subcellularLocation>
</comment>
<evidence type="ECO:0000313" key="9">
    <source>
        <dbReference type="Proteomes" id="UP001194696"/>
    </source>
</evidence>
<feature type="region of interest" description="Disordered" evidence="6">
    <location>
        <begin position="810"/>
        <end position="848"/>
    </location>
</feature>
<dbReference type="PRINTS" id="PR00747">
    <property type="entry name" value="GLYHDRLASE47"/>
</dbReference>
<feature type="compositionally biased region" description="Low complexity" evidence="6">
    <location>
        <begin position="116"/>
        <end position="127"/>
    </location>
</feature>
<sequence length="1213" mass="132995">MDSVAETGCLKPAADDSKNNSQVSDFSSSLLASSMSATDDMDGQDCDTAEFFDNSRDTLTLTNPYGNTERSSIDSEGCSRRSLQPLSSTSDTSTTPQHPYPPTSSVSAPPLQRPFATGTNNANTTNGNGNGNGGFRPWILILVFSIFQLLMTSPSPSNGVNASSPQAGSNAAAGSNNGGSGNSAQGGQRGGGGGGGAGAYNQQYFRQLPPITDPSQGPGKIVIERMTETRRLELREDAKEMFMHGYHGYLNFAFPKDELNPVACIGRGSDKRNPKNIHVNDVLGDFSLTLIDSLDTLAAMREPEKFRQAIELVKRHVGNFNIDSRVQVFEVNIRVLGALLSGHLYASDSAFKSQVKGYKGELLVMAEDLGKRLMKAFENTPTGIPYARVNLRKGVLRGETSETCVAGAGSLLLEFGVLSRLTGDASYETAAKKALLELWKRRSKIGLMGNTIDMKTGDWMSMMTGIGAGTDSYYEYLLKSYVLFGDEEYLDMYETAQESIRRNLLHDSKYFYKHVHLEDGSLMATWVDSLSAFMPGVQVVGGDLESAIKNHLYYYNIWRKYQAIPERFNFVSQSVDISNYPLRPEFVESNYFLYRATKDPFYLEVGEMILRDLQALTKTKCGWASLKSVVDRKLEDRMESFALSETFKYLYLLFDEENILHQELKDSNFVFTTEGHVLALANKYLDLSRKNGTSTTGTAGEYIHNIGHDDDWSASRHEYPRQEQVMDNSRHNSRHRTQGGKVRRWPMCQAYKAPETFLKSIPYRPDADFARQMVGNREDPRDLLELDPKGYCEKPTLELERVVVEFTGPPKKTVFHDDTPNAKSSASASTSSSSTGGHSDDSRVGESAEAQMSKKLMVIPVKKGVFVNRIVGVKMLLQYDEIYNGYRAVKVGGHPLSLNCNVYVDHSSMQPLWDSYQRAQDAHLRIQRATTTTTATITGTKTGRTVSTAKMEKDFLVTPADFGYWRPSVVDYHHTYSTAPRTSYETILVDPDLTATTQPQQQATTGLARIKANEKGCRPFTSSQSLQIRDNILVVDRGGCLFILKAFYAQAAGAHGIVVINWEETSFAMTGPSAEDVAAATTTTTTEAGSAMEGKKGAPQMGEGIPEDAIDIHSVMISLSEGQILLDWIREAAEAEATEAGSPNSSSPSNTSGTGAGAGNGAATSTTSVRSGLVAEFVQRKLTKEQLANARLSYNSLPIVNIHSISVPIATFG</sequence>
<feature type="region of interest" description="Disordered" evidence="6">
    <location>
        <begin position="722"/>
        <end position="741"/>
    </location>
</feature>
<keyword evidence="4" id="KW-0325">Glycoprotein</keyword>
<comment type="similarity">
    <text evidence="2 5">Belongs to the glycosyl hydrolase 47 family.</text>
</comment>
<feature type="region of interest" description="Disordered" evidence="6">
    <location>
        <begin position="155"/>
        <end position="201"/>
    </location>
</feature>
<reference evidence="8 9" key="1">
    <citation type="journal article" date="2020" name="Fungal Divers.">
        <title>Resolving the Mortierellaceae phylogeny through synthesis of multi-gene phylogenetics and phylogenomics.</title>
        <authorList>
            <person name="Vandepol N."/>
            <person name="Liber J."/>
            <person name="Desiro A."/>
            <person name="Na H."/>
            <person name="Kennedy M."/>
            <person name="Barry K."/>
            <person name="Grigoriev I.V."/>
            <person name="Miller A.N."/>
            <person name="O'Donnell K."/>
            <person name="Stajich J.E."/>
            <person name="Bonito G."/>
        </authorList>
    </citation>
    <scope>NUCLEOTIDE SEQUENCE [LARGE SCALE GENOMIC DNA]</scope>
    <source>
        <strain evidence="8 9">AD045</strain>
    </source>
</reference>
<feature type="region of interest" description="Disordered" evidence="6">
    <location>
        <begin position="1081"/>
        <end position="1102"/>
    </location>
</feature>
<evidence type="ECO:0000256" key="2">
    <source>
        <dbReference type="ARBA" id="ARBA00007658"/>
    </source>
</evidence>
<evidence type="ECO:0000256" key="5">
    <source>
        <dbReference type="RuleBase" id="RU361193"/>
    </source>
</evidence>
<dbReference type="InterPro" id="IPR001382">
    <property type="entry name" value="Glyco_hydro_47"/>
</dbReference>
<keyword evidence="3" id="KW-0256">Endoplasmic reticulum</keyword>
<keyword evidence="9" id="KW-1185">Reference proteome</keyword>
<organism evidence="8 9">
    <name type="scientific">Linnemannia gamsii</name>
    <dbReference type="NCBI Taxonomy" id="64522"/>
    <lineage>
        <taxon>Eukaryota</taxon>
        <taxon>Fungi</taxon>
        <taxon>Fungi incertae sedis</taxon>
        <taxon>Mucoromycota</taxon>
        <taxon>Mortierellomycotina</taxon>
        <taxon>Mortierellomycetes</taxon>
        <taxon>Mortierellales</taxon>
        <taxon>Mortierellaceae</taxon>
        <taxon>Linnemannia</taxon>
    </lineage>
</organism>
<dbReference type="SUPFAM" id="SSF52025">
    <property type="entry name" value="PA domain"/>
    <property type="match status" value="1"/>
</dbReference>